<dbReference type="FunFam" id="2.70.210.12:FF:000001">
    <property type="entry name" value="GTPase Obg"/>
    <property type="match status" value="1"/>
</dbReference>
<keyword evidence="3 8" id="KW-0479">Metal-binding</keyword>
<dbReference type="CDD" id="cd01898">
    <property type="entry name" value="Obg"/>
    <property type="match status" value="1"/>
</dbReference>
<evidence type="ECO:0000313" key="11">
    <source>
        <dbReference type="EMBL" id="ASP28745.1"/>
    </source>
</evidence>
<dbReference type="InterPro" id="IPR036726">
    <property type="entry name" value="GTP1_OBG_dom_sf"/>
</dbReference>
<evidence type="ECO:0000256" key="3">
    <source>
        <dbReference type="ARBA" id="ARBA00022723"/>
    </source>
</evidence>
<dbReference type="PROSITE" id="PS00905">
    <property type="entry name" value="GTP1_OBG"/>
    <property type="match status" value="1"/>
</dbReference>
<dbReference type="SUPFAM" id="SSF82051">
    <property type="entry name" value="Obg GTP-binding protein N-terminal domain"/>
    <property type="match status" value="1"/>
</dbReference>
<dbReference type="InterPro" id="IPR006074">
    <property type="entry name" value="GTP1-OBG_CS"/>
</dbReference>
<dbReference type="Pfam" id="PF01018">
    <property type="entry name" value="GTP1_OBG"/>
    <property type="match status" value="1"/>
</dbReference>
<keyword evidence="7 8" id="KW-0342">GTP-binding</keyword>
<feature type="binding site" evidence="8">
    <location>
        <position position="169"/>
    </location>
    <ligand>
        <name>Mg(2+)</name>
        <dbReference type="ChEBI" id="CHEBI:18420"/>
    </ligand>
</feature>
<dbReference type="Gene3D" id="2.70.210.12">
    <property type="entry name" value="GTP1/OBG domain"/>
    <property type="match status" value="1"/>
</dbReference>
<dbReference type="GO" id="GO:0005737">
    <property type="term" value="C:cytoplasm"/>
    <property type="evidence" value="ECO:0007669"/>
    <property type="project" value="UniProtKB-SubCell"/>
</dbReference>
<dbReference type="InterPro" id="IPR027417">
    <property type="entry name" value="P-loop_NTPase"/>
</dbReference>
<dbReference type="NCBIfam" id="TIGR02729">
    <property type="entry name" value="Obg_CgtA"/>
    <property type="match status" value="1"/>
</dbReference>
<evidence type="ECO:0000256" key="5">
    <source>
        <dbReference type="ARBA" id="ARBA00022801"/>
    </source>
</evidence>
<dbReference type="Proteomes" id="UP000203229">
    <property type="component" value="Chromosome"/>
</dbReference>
<sequence length="330" mass="36407">MRFLDFAEFNVSAGNGGDGFVSFDPFAKGKPNGGNGGNGGNIYFTSKKNINSLMDLKYNKFYKAQDGIKGGAKLCNGRNGHDLILFIPVGSTIYNEKKQKLVEFTKDNQTILIAKGGKGGRGNGKFAKEWRDNPNKCEKGEIGESMNISIEIKVLADVGFVGLPNAGKSTLLNVISNSKPEIADYPFTTIKPHLGICKDSYNRSFVVADLPGLIEGANLGKGLGVEFLKYIEKCRIICHVIDMSGNYGQEDVIKNYELIRKELKSYNLMLDKKPEIIVANKIDLESAQYNLLKFSKRYSNKNILLISGKKQKNVNTLLNILGDQLETLNN</sequence>
<keyword evidence="4 8" id="KW-0547">Nucleotide-binding</keyword>
<evidence type="ECO:0000259" key="10">
    <source>
        <dbReference type="PROSITE" id="PS51883"/>
    </source>
</evidence>
<reference evidence="11 12" key="1">
    <citation type="submission" date="2017-07" db="EMBL/GenBank/DDBJ databases">
        <title>Complete genome sequence of Spiroplasma corruscae EC-1 (DSM 19793).</title>
        <authorList>
            <person name="Tsai Y.-M."/>
            <person name="Lo W.-S."/>
            <person name="Kuo C.-H."/>
        </authorList>
    </citation>
    <scope>NUCLEOTIDE SEQUENCE [LARGE SCALE GENOMIC DNA]</scope>
    <source>
        <strain evidence="11 12">EC-1</strain>
    </source>
</reference>
<dbReference type="NCBIfam" id="NF008956">
    <property type="entry name" value="PRK12299.1"/>
    <property type="match status" value="1"/>
</dbReference>
<feature type="binding site" evidence="8">
    <location>
        <begin position="187"/>
        <end position="191"/>
    </location>
    <ligand>
        <name>GTP</name>
        <dbReference type="ChEBI" id="CHEBI:37565"/>
    </ligand>
</feature>
<dbReference type="Pfam" id="PF01926">
    <property type="entry name" value="MMR_HSR1"/>
    <property type="match status" value="1"/>
</dbReference>
<keyword evidence="2 8" id="KW-0963">Cytoplasm</keyword>
<evidence type="ECO:0000313" key="12">
    <source>
        <dbReference type="Proteomes" id="UP000203229"/>
    </source>
</evidence>
<dbReference type="PANTHER" id="PTHR11702:SF31">
    <property type="entry name" value="MITOCHONDRIAL RIBOSOME-ASSOCIATED GTPASE 2"/>
    <property type="match status" value="1"/>
</dbReference>
<dbReference type="PROSITE" id="PS51883">
    <property type="entry name" value="OBG"/>
    <property type="match status" value="1"/>
</dbReference>
<dbReference type="InterPro" id="IPR006169">
    <property type="entry name" value="GTP1_OBG_dom"/>
</dbReference>
<dbReference type="RefSeq" id="WP_094049774.1">
    <property type="nucleotide sequence ID" value="NZ_CP022535.1"/>
</dbReference>
<dbReference type="GO" id="GO:0005525">
    <property type="term" value="F:GTP binding"/>
    <property type="evidence" value="ECO:0007669"/>
    <property type="project" value="UniProtKB-UniRule"/>
</dbReference>
<evidence type="ECO:0000256" key="1">
    <source>
        <dbReference type="ARBA" id="ARBA00007699"/>
    </source>
</evidence>
<name>A0A222EQB0_9MOLU</name>
<dbReference type="KEGG" id="scou:SCORR_v1c09730"/>
<dbReference type="EC" id="3.6.5.-" evidence="8"/>
<evidence type="ECO:0000256" key="8">
    <source>
        <dbReference type="HAMAP-Rule" id="MF_01454"/>
    </source>
</evidence>
<comment type="cofactor">
    <cofactor evidence="8">
        <name>Mg(2+)</name>
        <dbReference type="ChEBI" id="CHEBI:18420"/>
    </cofactor>
</comment>
<dbReference type="SUPFAM" id="SSF52540">
    <property type="entry name" value="P-loop containing nucleoside triphosphate hydrolases"/>
    <property type="match status" value="1"/>
</dbReference>
<feature type="binding site" evidence="8">
    <location>
        <begin position="209"/>
        <end position="212"/>
    </location>
    <ligand>
        <name>GTP</name>
        <dbReference type="ChEBI" id="CHEBI:37565"/>
    </ligand>
</feature>
<dbReference type="InterPro" id="IPR045086">
    <property type="entry name" value="OBG_GTPase"/>
</dbReference>
<feature type="binding site" evidence="8">
    <location>
        <position position="189"/>
    </location>
    <ligand>
        <name>Mg(2+)</name>
        <dbReference type="ChEBI" id="CHEBI:18420"/>
    </ligand>
</feature>
<evidence type="ECO:0000256" key="2">
    <source>
        <dbReference type="ARBA" id="ARBA00022490"/>
    </source>
</evidence>
<accession>A0A222EQB0</accession>
<dbReference type="InterPro" id="IPR014100">
    <property type="entry name" value="GTP-bd_Obg/CgtA"/>
</dbReference>
<proteinExistence type="inferred from homology"/>
<dbReference type="GO" id="GO:0000287">
    <property type="term" value="F:magnesium ion binding"/>
    <property type="evidence" value="ECO:0007669"/>
    <property type="project" value="InterPro"/>
</dbReference>
<comment type="function">
    <text evidence="8">An essential GTPase which binds GTP, GDP and possibly (p)ppGpp with moderate affinity, with high nucleotide exchange rates and a fairly low GTP hydrolysis rate. Plays a role in control of the cell cycle, stress response, ribosome biogenesis and in those bacteria that undergo differentiation, in morphogenesis control.</text>
</comment>
<dbReference type="PIRSF" id="PIRSF002401">
    <property type="entry name" value="GTP_bd_Obg/CgtA"/>
    <property type="match status" value="1"/>
</dbReference>
<feature type="binding site" evidence="8">
    <location>
        <begin position="280"/>
        <end position="283"/>
    </location>
    <ligand>
        <name>GTP</name>
        <dbReference type="ChEBI" id="CHEBI:37565"/>
    </ligand>
</feature>
<comment type="similarity">
    <text evidence="1 8">Belongs to the TRAFAC class OBG-HflX-like GTPase superfamily. OBG GTPase family.</text>
</comment>
<feature type="binding site" evidence="8">
    <location>
        <begin position="162"/>
        <end position="169"/>
    </location>
    <ligand>
        <name>GTP</name>
        <dbReference type="ChEBI" id="CHEBI:37565"/>
    </ligand>
</feature>
<evidence type="ECO:0000256" key="4">
    <source>
        <dbReference type="ARBA" id="ARBA00022741"/>
    </source>
</evidence>
<comment type="subunit">
    <text evidence="8">Monomer.</text>
</comment>
<keyword evidence="12" id="KW-1185">Reference proteome</keyword>
<dbReference type="PROSITE" id="PS51710">
    <property type="entry name" value="G_OBG"/>
    <property type="match status" value="1"/>
</dbReference>
<dbReference type="InterPro" id="IPR006073">
    <property type="entry name" value="GTP-bd"/>
</dbReference>
<dbReference type="PRINTS" id="PR00326">
    <property type="entry name" value="GTP1OBG"/>
</dbReference>
<dbReference type="NCBIfam" id="TIGR00231">
    <property type="entry name" value="small_GTP"/>
    <property type="match status" value="1"/>
</dbReference>
<feature type="binding site" evidence="8">
    <location>
        <begin position="307"/>
        <end position="309"/>
    </location>
    <ligand>
        <name>GTP</name>
        <dbReference type="ChEBI" id="CHEBI:37565"/>
    </ligand>
</feature>
<dbReference type="HAMAP" id="MF_01454">
    <property type="entry name" value="GTPase_Obg"/>
    <property type="match status" value="1"/>
</dbReference>
<keyword evidence="6 8" id="KW-0460">Magnesium</keyword>
<evidence type="ECO:0000256" key="6">
    <source>
        <dbReference type="ARBA" id="ARBA00022842"/>
    </source>
</evidence>
<dbReference type="OrthoDB" id="9807318at2"/>
<dbReference type="Gene3D" id="3.40.50.300">
    <property type="entry name" value="P-loop containing nucleotide triphosphate hydrolases"/>
    <property type="match status" value="1"/>
</dbReference>
<dbReference type="EMBL" id="CP022535">
    <property type="protein sequence ID" value="ASP28745.1"/>
    <property type="molecule type" value="Genomic_DNA"/>
</dbReference>
<protein>
    <recommendedName>
        <fullName evidence="8">GTPase Obg</fullName>
        <ecNumber evidence="8">3.6.5.-</ecNumber>
    </recommendedName>
    <alternativeName>
        <fullName evidence="8">GTP-binding protein Obg</fullName>
    </alternativeName>
</protein>
<comment type="subcellular location">
    <subcellularLocation>
        <location evidence="8">Cytoplasm</location>
    </subcellularLocation>
</comment>
<feature type="domain" description="OBG-type G" evidence="9">
    <location>
        <begin position="156"/>
        <end position="326"/>
    </location>
</feature>
<evidence type="ECO:0000256" key="7">
    <source>
        <dbReference type="ARBA" id="ARBA00023134"/>
    </source>
</evidence>
<dbReference type="InterPro" id="IPR005225">
    <property type="entry name" value="Small_GTP-bd"/>
</dbReference>
<dbReference type="GO" id="GO:0042254">
    <property type="term" value="P:ribosome biogenesis"/>
    <property type="evidence" value="ECO:0007669"/>
    <property type="project" value="UniProtKB-UniRule"/>
</dbReference>
<dbReference type="AlphaFoldDB" id="A0A222EQB0"/>
<dbReference type="PANTHER" id="PTHR11702">
    <property type="entry name" value="DEVELOPMENTALLY REGULATED GTP-BINDING PROTEIN-RELATED"/>
    <property type="match status" value="1"/>
</dbReference>
<keyword evidence="5 8" id="KW-0378">Hydrolase</keyword>
<evidence type="ECO:0000259" key="9">
    <source>
        <dbReference type="PROSITE" id="PS51710"/>
    </source>
</evidence>
<dbReference type="InterPro" id="IPR031167">
    <property type="entry name" value="G_OBG"/>
</dbReference>
<feature type="domain" description="Obg" evidence="10">
    <location>
        <begin position="1"/>
        <end position="155"/>
    </location>
</feature>
<dbReference type="GO" id="GO:0003924">
    <property type="term" value="F:GTPase activity"/>
    <property type="evidence" value="ECO:0007669"/>
    <property type="project" value="UniProtKB-UniRule"/>
</dbReference>
<dbReference type="NCBIfam" id="NF008955">
    <property type="entry name" value="PRK12297.1"/>
    <property type="match status" value="1"/>
</dbReference>
<gene>
    <name evidence="11" type="primary">obgE</name>
    <name evidence="8" type="synonym">obg</name>
    <name evidence="11" type="ORF">SCORR_v1c09730</name>
</gene>
<organism evidence="11 12">
    <name type="scientific">Spiroplasma corruscae</name>
    <dbReference type="NCBI Taxonomy" id="216934"/>
    <lineage>
        <taxon>Bacteria</taxon>
        <taxon>Bacillati</taxon>
        <taxon>Mycoplasmatota</taxon>
        <taxon>Mollicutes</taxon>
        <taxon>Entomoplasmatales</taxon>
        <taxon>Spiroplasmataceae</taxon>
        <taxon>Spiroplasma</taxon>
    </lineage>
</organism>